<protein>
    <submittedName>
        <fullName evidence="3">ADP-ribose pyrophosphatase</fullName>
    </submittedName>
</protein>
<dbReference type="InterPro" id="IPR015797">
    <property type="entry name" value="NUDIX_hydrolase-like_dom_sf"/>
</dbReference>
<feature type="domain" description="Nudix hydrolase" evidence="2">
    <location>
        <begin position="48"/>
        <end position="179"/>
    </location>
</feature>
<evidence type="ECO:0000313" key="4">
    <source>
        <dbReference type="Proteomes" id="UP000076929"/>
    </source>
</evidence>
<dbReference type="AlphaFoldDB" id="A0A172QX74"/>
<keyword evidence="1" id="KW-0378">Hydrolase</keyword>
<sequence>MVSNTHSPGSHEFKVLSTELLLESPILGVRRDTVVMPGGSAARREIVEHFGAVAVVAFDGENIAMVKQYRRSVGDHLWELPAGLLDIADEDELTGAQRELMEEAGLEAREWSVLTDLITSPGFCDEAVRVFLAQGLTEVARPEVTGDEEADMLNQWIPLADAVGMVFSGELVNSIALAGVLAADAVLAGRAQARPVSSPFRYRPTALSERRKARGVVPDMKKL</sequence>
<reference evidence="3 4" key="1">
    <citation type="submission" date="2016-05" db="EMBL/GenBank/DDBJ databases">
        <title>Complete genome sequence of Corynebacterium crudilactis, a new Corynebacterium species isolated from raw cow's milk.</title>
        <authorList>
            <person name="Christian R."/>
            <person name="Zimmermann J."/>
            <person name="Lipski A."/>
            <person name="Kalinowski J."/>
        </authorList>
    </citation>
    <scope>NUCLEOTIDE SEQUENCE [LARGE SCALE GENOMIC DNA]</scope>
    <source>
        <strain evidence="3 4">JZ16</strain>
    </source>
</reference>
<dbReference type="GO" id="GO:0016787">
    <property type="term" value="F:hydrolase activity"/>
    <property type="evidence" value="ECO:0007669"/>
    <property type="project" value="UniProtKB-KW"/>
</dbReference>
<dbReference type="InterPro" id="IPR000086">
    <property type="entry name" value="NUDIX_hydrolase_dom"/>
</dbReference>
<dbReference type="Proteomes" id="UP000076929">
    <property type="component" value="Chromosome"/>
</dbReference>
<dbReference type="GO" id="GO:0006753">
    <property type="term" value="P:nucleoside phosphate metabolic process"/>
    <property type="evidence" value="ECO:0007669"/>
    <property type="project" value="TreeGrafter"/>
</dbReference>
<dbReference type="SUPFAM" id="SSF55811">
    <property type="entry name" value="Nudix"/>
    <property type="match status" value="1"/>
</dbReference>
<dbReference type="OrthoDB" id="9806150at2"/>
<evidence type="ECO:0000259" key="2">
    <source>
        <dbReference type="PROSITE" id="PS51462"/>
    </source>
</evidence>
<dbReference type="RefSeq" id="WP_066569638.1">
    <property type="nucleotide sequence ID" value="NZ_CP015622.1"/>
</dbReference>
<organism evidence="3 4">
    <name type="scientific">Corynebacterium crudilactis</name>
    <dbReference type="NCBI Taxonomy" id="1652495"/>
    <lineage>
        <taxon>Bacteria</taxon>
        <taxon>Bacillati</taxon>
        <taxon>Actinomycetota</taxon>
        <taxon>Actinomycetes</taxon>
        <taxon>Mycobacteriales</taxon>
        <taxon>Corynebacteriaceae</taxon>
        <taxon>Corynebacterium</taxon>
    </lineage>
</organism>
<proteinExistence type="predicted"/>
<dbReference type="Pfam" id="PF00293">
    <property type="entry name" value="NUDIX"/>
    <property type="match status" value="1"/>
</dbReference>
<dbReference type="CDD" id="cd24158">
    <property type="entry name" value="NUDIX_ADPRase_Rv1700"/>
    <property type="match status" value="1"/>
</dbReference>
<keyword evidence="4" id="KW-1185">Reference proteome</keyword>
<dbReference type="PROSITE" id="PS51462">
    <property type="entry name" value="NUDIX"/>
    <property type="match status" value="1"/>
</dbReference>
<dbReference type="Gene3D" id="3.90.79.10">
    <property type="entry name" value="Nucleoside Triphosphate Pyrophosphohydrolase"/>
    <property type="match status" value="1"/>
</dbReference>
<evidence type="ECO:0000313" key="3">
    <source>
        <dbReference type="EMBL" id="ANE05312.1"/>
    </source>
</evidence>
<dbReference type="STRING" id="1652495.ccrud_06800"/>
<dbReference type="GO" id="GO:0019693">
    <property type="term" value="P:ribose phosphate metabolic process"/>
    <property type="evidence" value="ECO:0007669"/>
    <property type="project" value="TreeGrafter"/>
</dbReference>
<dbReference type="PANTHER" id="PTHR11839">
    <property type="entry name" value="UDP/ADP-SUGAR PYROPHOSPHATASE"/>
    <property type="match status" value="1"/>
</dbReference>
<gene>
    <name evidence="3" type="ORF">ccrud_06800</name>
</gene>
<dbReference type="GO" id="GO:0005829">
    <property type="term" value="C:cytosol"/>
    <property type="evidence" value="ECO:0007669"/>
    <property type="project" value="TreeGrafter"/>
</dbReference>
<dbReference type="KEGG" id="ccjz:ccrud_06800"/>
<dbReference type="EMBL" id="CP015622">
    <property type="protein sequence ID" value="ANE05312.1"/>
    <property type="molecule type" value="Genomic_DNA"/>
</dbReference>
<evidence type="ECO:0000256" key="1">
    <source>
        <dbReference type="ARBA" id="ARBA00022801"/>
    </source>
</evidence>
<accession>A0A172QX74</accession>
<name>A0A172QX74_9CORY</name>
<dbReference type="PANTHER" id="PTHR11839:SF31">
    <property type="entry name" value="ADP-RIBOSE PYROPHOSPHATASE"/>
    <property type="match status" value="1"/>
</dbReference>